<dbReference type="Proteomes" id="UP000486351">
    <property type="component" value="Unassembled WGS sequence"/>
</dbReference>
<proteinExistence type="predicted"/>
<reference evidence="1 2" key="1">
    <citation type="submission" date="2018-09" db="EMBL/GenBank/DDBJ databases">
        <title>Genomic investigation of the strawberry pathogen Phytophthora fragariae indicates pathogenicity is determined by transcriptional variation in three key races.</title>
        <authorList>
            <person name="Adams T.M."/>
            <person name="Armitage A.D."/>
            <person name="Sobczyk M.K."/>
            <person name="Bates H.J."/>
            <person name="Dunwell J.M."/>
            <person name="Nellist C.F."/>
            <person name="Harrison R.J."/>
        </authorList>
    </citation>
    <scope>NUCLEOTIDE SEQUENCE [LARGE SCALE GENOMIC DNA]</scope>
    <source>
        <strain evidence="1 2">NOV-77</strain>
    </source>
</reference>
<comment type="caution">
    <text evidence="1">The sequence shown here is derived from an EMBL/GenBank/DDBJ whole genome shotgun (WGS) entry which is preliminary data.</text>
</comment>
<protein>
    <submittedName>
        <fullName evidence="1">Uncharacterized protein</fullName>
    </submittedName>
</protein>
<gene>
    <name evidence="1" type="ORF">PF008_g25373</name>
</gene>
<accession>A0A6G0QK40</accession>
<organism evidence="1 2">
    <name type="scientific">Phytophthora fragariae</name>
    <dbReference type="NCBI Taxonomy" id="53985"/>
    <lineage>
        <taxon>Eukaryota</taxon>
        <taxon>Sar</taxon>
        <taxon>Stramenopiles</taxon>
        <taxon>Oomycota</taxon>
        <taxon>Peronosporomycetes</taxon>
        <taxon>Peronosporales</taxon>
        <taxon>Peronosporaceae</taxon>
        <taxon>Phytophthora</taxon>
    </lineage>
</organism>
<sequence>MDRTQEKILEPVTGHSPSGSNLRDLAAVGLAHEMCDHGVFPSLEVVWVPIELKAREGYLAEGRGLEGRRTR</sequence>
<name>A0A6G0QK40_9STRA</name>
<dbReference type="AlphaFoldDB" id="A0A6G0QK40"/>
<evidence type="ECO:0000313" key="2">
    <source>
        <dbReference type="Proteomes" id="UP000486351"/>
    </source>
</evidence>
<evidence type="ECO:0000313" key="1">
    <source>
        <dbReference type="EMBL" id="KAE9291280.1"/>
    </source>
</evidence>
<dbReference type="EMBL" id="QXFY01002874">
    <property type="protein sequence ID" value="KAE9291280.1"/>
    <property type="molecule type" value="Genomic_DNA"/>
</dbReference>